<gene>
    <name evidence="1" type="ordered locus">Desor_2632</name>
</gene>
<dbReference type="AlphaFoldDB" id="G7W8X1"/>
<name>G7W8X1_DESOD</name>
<dbReference type="Proteomes" id="UP000006346">
    <property type="component" value="Chromosome"/>
</dbReference>
<keyword evidence="2" id="KW-1185">Reference proteome</keyword>
<sequence length="37" mass="4224">MLFKMHHEANETTKRDSIGNPVLTSKLKLLENNLNDA</sequence>
<dbReference type="EMBL" id="CP003108">
    <property type="protein sequence ID" value="AET68180.1"/>
    <property type="molecule type" value="Genomic_DNA"/>
</dbReference>
<organism evidence="1 2">
    <name type="scientific">Desulfosporosinus orientis (strain ATCC 19365 / DSM 765 / NCIMB 8382 / VKM B-1628 / Singapore I)</name>
    <name type="common">Desulfotomaculum orientis</name>
    <dbReference type="NCBI Taxonomy" id="768706"/>
    <lineage>
        <taxon>Bacteria</taxon>
        <taxon>Bacillati</taxon>
        <taxon>Bacillota</taxon>
        <taxon>Clostridia</taxon>
        <taxon>Eubacteriales</taxon>
        <taxon>Desulfitobacteriaceae</taxon>
        <taxon>Desulfosporosinus</taxon>
    </lineage>
</organism>
<proteinExistence type="predicted"/>
<evidence type="ECO:0000313" key="1">
    <source>
        <dbReference type="EMBL" id="AET68180.1"/>
    </source>
</evidence>
<protein>
    <submittedName>
        <fullName evidence="1">Uncharacterized protein</fullName>
    </submittedName>
</protein>
<dbReference type="KEGG" id="dor:Desor_2632"/>
<reference evidence="1 2" key="2">
    <citation type="journal article" date="2012" name="J. Bacteriol.">
        <title>Complete genome sequences of Desulfosporosinus orientis DSM765T, Desulfosporosinus youngiae DSM17734T, Desulfosporosinus meridiei DSM13257T, and Desulfosporosinus acidiphilus DSM22704T.</title>
        <authorList>
            <person name="Pester M."/>
            <person name="Brambilla E."/>
            <person name="Alazard D."/>
            <person name="Rattei T."/>
            <person name="Weinmaier T."/>
            <person name="Han J."/>
            <person name="Lucas S."/>
            <person name="Lapidus A."/>
            <person name="Cheng J.F."/>
            <person name="Goodwin L."/>
            <person name="Pitluck S."/>
            <person name="Peters L."/>
            <person name="Ovchinnikova G."/>
            <person name="Teshima H."/>
            <person name="Detter J.C."/>
            <person name="Han C.S."/>
            <person name="Tapia R."/>
            <person name="Land M.L."/>
            <person name="Hauser L."/>
            <person name="Kyrpides N.C."/>
            <person name="Ivanova N.N."/>
            <person name="Pagani I."/>
            <person name="Huntmann M."/>
            <person name="Wei C.L."/>
            <person name="Davenport K.W."/>
            <person name="Daligault H."/>
            <person name="Chain P.S."/>
            <person name="Chen A."/>
            <person name="Mavromatis K."/>
            <person name="Markowitz V."/>
            <person name="Szeto E."/>
            <person name="Mikhailova N."/>
            <person name="Pati A."/>
            <person name="Wagner M."/>
            <person name="Woyke T."/>
            <person name="Ollivier B."/>
            <person name="Klenk H.P."/>
            <person name="Spring S."/>
            <person name="Loy A."/>
        </authorList>
    </citation>
    <scope>NUCLEOTIDE SEQUENCE [LARGE SCALE GENOMIC DNA]</scope>
    <source>
        <strain evidence="2">ATCC 19365 / DSM 765 / NCIMB 8382 / VKM B-1628</strain>
    </source>
</reference>
<dbReference type="HOGENOM" id="CLU_3342914_0_0_9"/>
<accession>G7W8X1</accession>
<reference evidence="2" key="1">
    <citation type="submission" date="2011-11" db="EMBL/GenBank/DDBJ databases">
        <title>Complete sequence of Desulfosporosinus orientis DSM 765.</title>
        <authorList>
            <person name="Lucas S."/>
            <person name="Han J."/>
            <person name="Lapidus A."/>
            <person name="Cheng J.-F."/>
            <person name="Goodwin L."/>
            <person name="Pitluck S."/>
            <person name="Peters L."/>
            <person name="Ovchinnikova G."/>
            <person name="Teshima H."/>
            <person name="Detter J.C."/>
            <person name="Han C."/>
            <person name="Tapia R."/>
            <person name="Land M."/>
            <person name="Hauser L."/>
            <person name="Kyrpides N."/>
            <person name="Ivanova N."/>
            <person name="Pagani I."/>
            <person name="Pester M."/>
            <person name="Spring S."/>
            <person name="Ollivier B."/>
            <person name="Rattei T."/>
            <person name="Klenk H.-P."/>
            <person name="Wagner M."/>
            <person name="Loy A."/>
            <person name="Woyke T."/>
        </authorList>
    </citation>
    <scope>NUCLEOTIDE SEQUENCE [LARGE SCALE GENOMIC DNA]</scope>
    <source>
        <strain evidence="2">ATCC 19365 / DSM 765 / NCIMB 8382 / VKM B-1628</strain>
    </source>
</reference>
<evidence type="ECO:0000313" key="2">
    <source>
        <dbReference type="Proteomes" id="UP000006346"/>
    </source>
</evidence>